<organism evidence="1 2">
    <name type="scientific">Pisum sativum</name>
    <name type="common">Garden pea</name>
    <name type="synonym">Lathyrus oleraceus</name>
    <dbReference type="NCBI Taxonomy" id="3888"/>
    <lineage>
        <taxon>Eukaryota</taxon>
        <taxon>Viridiplantae</taxon>
        <taxon>Streptophyta</taxon>
        <taxon>Embryophyta</taxon>
        <taxon>Tracheophyta</taxon>
        <taxon>Spermatophyta</taxon>
        <taxon>Magnoliopsida</taxon>
        <taxon>eudicotyledons</taxon>
        <taxon>Gunneridae</taxon>
        <taxon>Pentapetalae</taxon>
        <taxon>rosids</taxon>
        <taxon>fabids</taxon>
        <taxon>Fabales</taxon>
        <taxon>Fabaceae</taxon>
        <taxon>Papilionoideae</taxon>
        <taxon>50 kb inversion clade</taxon>
        <taxon>NPAAA clade</taxon>
        <taxon>Hologalegina</taxon>
        <taxon>IRL clade</taxon>
        <taxon>Fabeae</taxon>
        <taxon>Lathyrus</taxon>
    </lineage>
</organism>
<sequence length="169" mass="19292">MTSTSGTVKVGKYEIEKFNGKNDFSYWRMQMKNLLISQKLHKALLGKDKKPVDMKDSDWEELDMEARASIILCLERDVAFMVDDEGTASELKVPSLGKIPHNDQATGPIESLSIKKLEYTSQTEGEPIEQEHASIDDVNEKSPMFLKKNHQVKVTEKYQMRGSLRTCHK</sequence>
<protein>
    <recommendedName>
        <fullName evidence="3">Retrovirus-related Pol polyprotein from transposon TNT 1-94</fullName>
    </recommendedName>
</protein>
<evidence type="ECO:0008006" key="3">
    <source>
        <dbReference type="Google" id="ProtNLM"/>
    </source>
</evidence>
<evidence type="ECO:0000313" key="2">
    <source>
        <dbReference type="Proteomes" id="UP001058974"/>
    </source>
</evidence>
<gene>
    <name evidence="1" type="ORF">KIW84_064115</name>
</gene>
<dbReference type="Proteomes" id="UP001058974">
    <property type="component" value="Chromosome 6"/>
</dbReference>
<comment type="caution">
    <text evidence="1">The sequence shown here is derived from an EMBL/GenBank/DDBJ whole genome shotgun (WGS) entry which is preliminary data.</text>
</comment>
<dbReference type="Gramene" id="Psat06G0411500-T1">
    <property type="protein sequence ID" value="KAI5398622.1"/>
    <property type="gene ID" value="KIW84_064115"/>
</dbReference>
<name>A0A9D4WBD2_PEA</name>
<reference evidence="1 2" key="1">
    <citation type="journal article" date="2022" name="Nat. Genet.">
        <title>Improved pea reference genome and pan-genome highlight genomic features and evolutionary characteristics.</title>
        <authorList>
            <person name="Yang T."/>
            <person name="Liu R."/>
            <person name="Luo Y."/>
            <person name="Hu S."/>
            <person name="Wang D."/>
            <person name="Wang C."/>
            <person name="Pandey M.K."/>
            <person name="Ge S."/>
            <person name="Xu Q."/>
            <person name="Li N."/>
            <person name="Li G."/>
            <person name="Huang Y."/>
            <person name="Saxena R.K."/>
            <person name="Ji Y."/>
            <person name="Li M."/>
            <person name="Yan X."/>
            <person name="He Y."/>
            <person name="Liu Y."/>
            <person name="Wang X."/>
            <person name="Xiang C."/>
            <person name="Varshney R.K."/>
            <person name="Ding H."/>
            <person name="Gao S."/>
            <person name="Zong X."/>
        </authorList>
    </citation>
    <scope>NUCLEOTIDE SEQUENCE [LARGE SCALE GENOMIC DNA]</scope>
    <source>
        <strain evidence="1 2">cv. Zhongwan 6</strain>
    </source>
</reference>
<accession>A0A9D4WBD2</accession>
<evidence type="ECO:0000313" key="1">
    <source>
        <dbReference type="EMBL" id="KAI5398622.1"/>
    </source>
</evidence>
<dbReference type="AlphaFoldDB" id="A0A9D4WBD2"/>
<keyword evidence="2" id="KW-1185">Reference proteome</keyword>
<dbReference type="EMBL" id="JAMSHJ010000006">
    <property type="protein sequence ID" value="KAI5398622.1"/>
    <property type="molecule type" value="Genomic_DNA"/>
</dbReference>
<proteinExistence type="predicted"/>